<comment type="caution">
    <text evidence="13">The sequence shown here is derived from an EMBL/GenBank/DDBJ whole genome shotgun (WGS) entry which is preliminary data.</text>
</comment>
<feature type="transmembrane region" description="Helical" evidence="12">
    <location>
        <begin position="267"/>
        <end position="287"/>
    </location>
</feature>
<name>S7X6K9_9BACT</name>
<comment type="function">
    <text evidence="11">Mediates influx of magnesium ions. Alternates between open and closed states. Activated by low cytoplasmic Mg(2+) levels. Inactive when cytoplasmic Mg(2+) levels are high.</text>
</comment>
<dbReference type="FunFam" id="1.20.58.340:FF:000004">
    <property type="entry name" value="Magnesium transport protein CorA"/>
    <property type="match status" value="1"/>
</dbReference>
<accession>S7X6K9</accession>
<feature type="transmembrane region" description="Helical" evidence="12">
    <location>
        <begin position="235"/>
        <end position="255"/>
    </location>
</feature>
<protein>
    <submittedName>
        <fullName evidence="13">Magnesium and cobalt transport protein CorA</fullName>
    </submittedName>
</protein>
<dbReference type="InterPro" id="IPR002523">
    <property type="entry name" value="MgTranspt_CorA/ZnTranspt_ZntB"/>
</dbReference>
<dbReference type="SUPFAM" id="SSF143865">
    <property type="entry name" value="CorA soluble domain-like"/>
    <property type="match status" value="1"/>
</dbReference>
<evidence type="ECO:0000256" key="11">
    <source>
        <dbReference type="ARBA" id="ARBA00045497"/>
    </source>
</evidence>
<evidence type="ECO:0000256" key="8">
    <source>
        <dbReference type="ARBA" id="ARBA00023065"/>
    </source>
</evidence>
<dbReference type="Gene3D" id="1.20.58.340">
    <property type="entry name" value="Magnesium transport protein CorA, transmembrane region"/>
    <property type="match status" value="1"/>
</dbReference>
<dbReference type="Proteomes" id="UP000014974">
    <property type="component" value="Unassembled WGS sequence"/>
</dbReference>
<keyword evidence="4" id="KW-1003">Cell membrane</keyword>
<keyword evidence="5 12" id="KW-0812">Transmembrane</keyword>
<dbReference type="InterPro" id="IPR045861">
    <property type="entry name" value="CorA_cytoplasmic_dom"/>
</dbReference>
<keyword evidence="6" id="KW-0460">Magnesium</keyword>
<evidence type="ECO:0000256" key="5">
    <source>
        <dbReference type="ARBA" id="ARBA00022692"/>
    </source>
</evidence>
<evidence type="ECO:0000313" key="13">
    <source>
        <dbReference type="EMBL" id="EPR71678.1"/>
    </source>
</evidence>
<dbReference type="InterPro" id="IPR045863">
    <property type="entry name" value="CorA_TM1_TM2"/>
</dbReference>
<dbReference type="GO" id="GO:0000287">
    <property type="term" value="F:magnesium ion binding"/>
    <property type="evidence" value="ECO:0007669"/>
    <property type="project" value="TreeGrafter"/>
</dbReference>
<evidence type="ECO:0000256" key="7">
    <source>
        <dbReference type="ARBA" id="ARBA00022989"/>
    </source>
</evidence>
<evidence type="ECO:0000256" key="10">
    <source>
        <dbReference type="ARBA" id="ARBA00034269"/>
    </source>
</evidence>
<proteinExistence type="inferred from homology"/>
<evidence type="ECO:0000256" key="6">
    <source>
        <dbReference type="ARBA" id="ARBA00022842"/>
    </source>
</evidence>
<dbReference type="GO" id="GO:0015087">
    <property type="term" value="F:cobalt ion transmembrane transporter activity"/>
    <property type="evidence" value="ECO:0007669"/>
    <property type="project" value="TreeGrafter"/>
</dbReference>
<dbReference type="AlphaFoldDB" id="S7X6K9"/>
<dbReference type="EMBL" id="ATNM01000004">
    <property type="protein sequence ID" value="EPR71678.1"/>
    <property type="molecule type" value="Genomic_DNA"/>
</dbReference>
<dbReference type="RefSeq" id="WP_020891231.1">
    <property type="nucleotide sequence ID" value="NZ_ATNM01000004.1"/>
</dbReference>
<dbReference type="OrthoDB" id="9803416at2"/>
<dbReference type="GO" id="GO:0005886">
    <property type="term" value="C:plasma membrane"/>
    <property type="evidence" value="ECO:0007669"/>
    <property type="project" value="UniProtKB-SubCell"/>
</dbReference>
<comment type="similarity">
    <text evidence="2">Belongs to the CorA metal ion transporter (MIT) (TC 1.A.35) family.</text>
</comment>
<evidence type="ECO:0000256" key="2">
    <source>
        <dbReference type="ARBA" id="ARBA00009765"/>
    </source>
</evidence>
<dbReference type="PANTHER" id="PTHR46494:SF1">
    <property type="entry name" value="CORA FAMILY METAL ION TRANSPORTER (EUROFUNG)"/>
    <property type="match status" value="1"/>
</dbReference>
<dbReference type="SUPFAM" id="SSF144083">
    <property type="entry name" value="Magnesium transport protein CorA, transmembrane region"/>
    <property type="match status" value="1"/>
</dbReference>
<dbReference type="PANTHER" id="PTHR46494">
    <property type="entry name" value="CORA FAMILY METAL ION TRANSPORTER (EUROFUNG)"/>
    <property type="match status" value="1"/>
</dbReference>
<evidence type="ECO:0000256" key="4">
    <source>
        <dbReference type="ARBA" id="ARBA00022475"/>
    </source>
</evidence>
<keyword evidence="7 12" id="KW-1133">Transmembrane helix</keyword>
<dbReference type="GO" id="GO:0050897">
    <property type="term" value="F:cobalt ion binding"/>
    <property type="evidence" value="ECO:0007669"/>
    <property type="project" value="TreeGrafter"/>
</dbReference>
<dbReference type="Gene3D" id="3.30.460.20">
    <property type="entry name" value="CorA soluble domain-like"/>
    <property type="match status" value="1"/>
</dbReference>
<gene>
    <name evidence="13" type="ORF">ADICYQ_0149</name>
</gene>
<evidence type="ECO:0000256" key="12">
    <source>
        <dbReference type="SAM" id="Phobius"/>
    </source>
</evidence>
<evidence type="ECO:0000256" key="3">
    <source>
        <dbReference type="ARBA" id="ARBA00022448"/>
    </source>
</evidence>
<reference evidence="13 14" key="1">
    <citation type="journal article" date="2013" name="Genome Announc.">
        <title>Draft Genome Sequence of Cyclobacterium qasimii Strain M12-11BT, Isolated from Arctic Marine Sediment.</title>
        <authorList>
            <person name="Shivaji S."/>
            <person name="Ara S."/>
            <person name="Singh A."/>
            <person name="Kumar Pinnaka A."/>
        </authorList>
    </citation>
    <scope>NUCLEOTIDE SEQUENCE [LARGE SCALE GENOMIC DNA]</scope>
    <source>
        <strain evidence="13 14">M12-11B</strain>
    </source>
</reference>
<dbReference type="eggNOG" id="COG0598">
    <property type="taxonomic scope" value="Bacteria"/>
</dbReference>
<keyword evidence="8" id="KW-0406">Ion transport</keyword>
<dbReference type="PATRIC" id="fig|641524.5.peg.145"/>
<sequence length="291" mass="33817">MKKTITNFSNFHWIDIENPTEGDLKTLDLPFDINENFLEDALESGHLPKFEHSDKLVFIILRAYTATPDERAIEVGQISNKIAFFVYENALLTIHRAPFDFISAHFEKTFDSVEGLVLSLVNEILLTFESPLKIQIDKMDELERQIFLKNGRNISIENLYYEKAKARLTKKILLITQNILNQFKVLDKSVSDLQDIKDTVLDFILKSDEIIDDSNALLNSYISFTAQKNNDVMRLLTVFSAFFLPLTFIVGVYGMNFDKMPELRWQYGYFIILAVMVAVSIIIYIWFKRKK</sequence>
<organism evidence="13 14">
    <name type="scientific">Cyclobacterium qasimii M12-11B</name>
    <dbReference type="NCBI Taxonomy" id="641524"/>
    <lineage>
        <taxon>Bacteria</taxon>
        <taxon>Pseudomonadati</taxon>
        <taxon>Bacteroidota</taxon>
        <taxon>Cytophagia</taxon>
        <taxon>Cytophagales</taxon>
        <taxon>Cyclobacteriaceae</taxon>
        <taxon>Cyclobacterium</taxon>
    </lineage>
</organism>
<dbReference type="Pfam" id="PF01544">
    <property type="entry name" value="CorA"/>
    <property type="match status" value="1"/>
</dbReference>
<dbReference type="GO" id="GO:0015095">
    <property type="term" value="F:magnesium ion transmembrane transporter activity"/>
    <property type="evidence" value="ECO:0007669"/>
    <property type="project" value="TreeGrafter"/>
</dbReference>
<comment type="subcellular location">
    <subcellularLocation>
        <location evidence="1">Cell membrane</location>
        <topology evidence="1">Multi-pass membrane protein</topology>
    </subcellularLocation>
</comment>
<keyword evidence="9 12" id="KW-0472">Membrane</keyword>
<evidence type="ECO:0000313" key="14">
    <source>
        <dbReference type="Proteomes" id="UP000014974"/>
    </source>
</evidence>
<keyword evidence="3" id="KW-0813">Transport</keyword>
<evidence type="ECO:0000256" key="9">
    <source>
        <dbReference type="ARBA" id="ARBA00023136"/>
    </source>
</evidence>
<comment type="catalytic activity">
    <reaction evidence="10">
        <text>Mg(2+)(in) = Mg(2+)(out)</text>
        <dbReference type="Rhea" id="RHEA:29827"/>
        <dbReference type="ChEBI" id="CHEBI:18420"/>
    </reaction>
</comment>
<evidence type="ECO:0000256" key="1">
    <source>
        <dbReference type="ARBA" id="ARBA00004651"/>
    </source>
</evidence>